<dbReference type="PROSITE" id="PS00674">
    <property type="entry name" value="AAA"/>
    <property type="match status" value="1"/>
</dbReference>
<dbReference type="GO" id="GO:0005524">
    <property type="term" value="F:ATP binding"/>
    <property type="evidence" value="ECO:0007669"/>
    <property type="project" value="UniProtKB-KW"/>
</dbReference>
<dbReference type="Gene3D" id="3.40.50.300">
    <property type="entry name" value="P-loop containing nucleotide triphosphate hydrolases"/>
    <property type="match status" value="1"/>
</dbReference>
<dbReference type="Pfam" id="PF09336">
    <property type="entry name" value="Vps4_C"/>
    <property type="match status" value="1"/>
</dbReference>
<keyword evidence="3 4" id="KW-0067">ATP-binding</keyword>
<dbReference type="Proteomes" id="UP001146120">
    <property type="component" value="Unassembled WGS sequence"/>
</dbReference>
<comment type="caution">
    <text evidence="7">The sequence shown here is derived from an EMBL/GenBank/DDBJ whole genome shotgun (WGS) entry which is preliminary data.</text>
</comment>
<evidence type="ECO:0000313" key="7">
    <source>
        <dbReference type="EMBL" id="DBA04352.1"/>
    </source>
</evidence>
<evidence type="ECO:0000256" key="3">
    <source>
        <dbReference type="ARBA" id="ARBA00022840"/>
    </source>
</evidence>
<dbReference type="AlphaFoldDB" id="A0AAV2ZGE8"/>
<dbReference type="InterPro" id="IPR003960">
    <property type="entry name" value="ATPase_AAA_CS"/>
</dbReference>
<dbReference type="InterPro" id="IPR003959">
    <property type="entry name" value="ATPase_AAA_core"/>
</dbReference>
<dbReference type="GO" id="GO:0016887">
    <property type="term" value="F:ATP hydrolysis activity"/>
    <property type="evidence" value="ECO:0007669"/>
    <property type="project" value="InterPro"/>
</dbReference>
<organism evidence="7 8">
    <name type="scientific">Lagenidium giganteum</name>
    <dbReference type="NCBI Taxonomy" id="4803"/>
    <lineage>
        <taxon>Eukaryota</taxon>
        <taxon>Sar</taxon>
        <taxon>Stramenopiles</taxon>
        <taxon>Oomycota</taxon>
        <taxon>Peronosporomycetes</taxon>
        <taxon>Pythiales</taxon>
        <taxon>Pythiaceae</taxon>
    </lineage>
</organism>
<dbReference type="InterPro" id="IPR003593">
    <property type="entry name" value="AAA+_ATPase"/>
</dbReference>
<dbReference type="InterPro" id="IPR050304">
    <property type="entry name" value="MT-severing_AAA_ATPase"/>
</dbReference>
<dbReference type="FunFam" id="3.40.50.300:FF:000093">
    <property type="entry name" value="Fidgetin-like 1"/>
    <property type="match status" value="1"/>
</dbReference>
<dbReference type="FunFam" id="1.10.8.60:FF:000022">
    <property type="entry name" value="Fidgetin like 1"/>
    <property type="match status" value="1"/>
</dbReference>
<protein>
    <recommendedName>
        <fullName evidence="6">AAA+ ATPase domain-containing protein</fullName>
    </recommendedName>
</protein>
<keyword evidence="8" id="KW-1185">Reference proteome</keyword>
<feature type="compositionally biased region" description="Basic and acidic residues" evidence="5">
    <location>
        <begin position="213"/>
        <end position="231"/>
    </location>
</feature>
<dbReference type="PANTHER" id="PTHR23074:SF17">
    <property type="entry name" value="FIDGETIN-LIKE PROTEIN 1"/>
    <property type="match status" value="1"/>
</dbReference>
<reference evidence="7" key="2">
    <citation type="journal article" date="2023" name="Microbiol Resour">
        <title>Decontamination and Annotation of the Draft Genome Sequence of the Oomycete Lagenidium giganteum ARSEF 373.</title>
        <authorList>
            <person name="Morgan W.R."/>
            <person name="Tartar A."/>
        </authorList>
    </citation>
    <scope>NUCLEOTIDE SEQUENCE</scope>
    <source>
        <strain evidence="7">ARSEF 373</strain>
    </source>
</reference>
<dbReference type="Gene3D" id="1.10.8.60">
    <property type="match status" value="1"/>
</dbReference>
<feature type="compositionally biased region" description="Polar residues" evidence="5">
    <location>
        <begin position="158"/>
        <end position="172"/>
    </location>
</feature>
<feature type="domain" description="AAA+ ATPase" evidence="6">
    <location>
        <begin position="368"/>
        <end position="504"/>
    </location>
</feature>
<evidence type="ECO:0000256" key="2">
    <source>
        <dbReference type="ARBA" id="ARBA00022741"/>
    </source>
</evidence>
<dbReference type="SUPFAM" id="SSF52540">
    <property type="entry name" value="P-loop containing nucleoside triphosphate hydrolases"/>
    <property type="match status" value="1"/>
</dbReference>
<sequence length="614" mass="68299">MDAFESQYERTKRHSELDDGALHRVLWQQAEYTEVQPSNREAVTALQRHHFENFLRRQRDVDSDDRIVERRAKRRTEWRKRWPNAECLTLDDIKTGCPSLFAKDASAPSESPSPPKIEHANALAAGNAKPAAAAAPAPWDVADYELPTTRQPPPPVNVGNTADTVSAPQAPSLSFMLRKKTSREGSDEDDFSSRSRPPVPALSRNPFQTANDKLQRDRLLGKVDDEDRRDGGSGLRRNSGGRKPQYHPINSELLFGGNRNRDDDDMIPSSSSVNKKFVSPAAKSEEEKRSKNGSTSKPAPNQDDENIDPRLKSCDPELISKIELEIVDSGDPVHFDDIAGLQFAKRCVNELVIWPMARPDIFTGLRSLPKGLLLFGPPGTGKTLIGKAIASESGATFFSISASSLTSKWIGEGEKLVRTLFAVAAVKQPSVIFIDEIDSLLTQRSSEENEASRRMKTEFLVQLDGAGTKASDVILVVGATNRPQELDEAARRRFVKRLYIPLPSFEARLDLINRLLRDNKHNLSEENKRDIAEKSQGYSGADVRALCTEAAMEPIRSCVDIRTMDADSVRPISQEDFVTALRGVRPSVGAKDLDFYRDWNAEFGSFPIENHEVS</sequence>
<dbReference type="EMBL" id="DAKRPA010000009">
    <property type="protein sequence ID" value="DBA04352.1"/>
    <property type="molecule type" value="Genomic_DNA"/>
</dbReference>
<reference evidence="7" key="1">
    <citation type="submission" date="2022-11" db="EMBL/GenBank/DDBJ databases">
        <authorList>
            <person name="Morgan W.R."/>
            <person name="Tartar A."/>
        </authorList>
    </citation>
    <scope>NUCLEOTIDE SEQUENCE</scope>
    <source>
        <strain evidence="7">ARSEF 373</strain>
    </source>
</reference>
<dbReference type="Pfam" id="PF17862">
    <property type="entry name" value="AAA_lid_3"/>
    <property type="match status" value="1"/>
</dbReference>
<dbReference type="SMART" id="SM00382">
    <property type="entry name" value="AAA"/>
    <property type="match status" value="1"/>
</dbReference>
<evidence type="ECO:0000256" key="1">
    <source>
        <dbReference type="ARBA" id="ARBA00006914"/>
    </source>
</evidence>
<keyword evidence="2 4" id="KW-0547">Nucleotide-binding</keyword>
<dbReference type="InterPro" id="IPR041569">
    <property type="entry name" value="AAA_lid_3"/>
</dbReference>
<feature type="region of interest" description="Disordered" evidence="5">
    <location>
        <begin position="142"/>
        <end position="312"/>
    </location>
</feature>
<gene>
    <name evidence="7" type="ORF">N0F65_002114</name>
</gene>
<dbReference type="PANTHER" id="PTHR23074">
    <property type="entry name" value="AAA DOMAIN-CONTAINING"/>
    <property type="match status" value="1"/>
</dbReference>
<evidence type="ECO:0000256" key="5">
    <source>
        <dbReference type="SAM" id="MobiDB-lite"/>
    </source>
</evidence>
<dbReference type="Pfam" id="PF00004">
    <property type="entry name" value="AAA"/>
    <property type="match status" value="1"/>
</dbReference>
<name>A0AAV2ZGE8_9STRA</name>
<evidence type="ECO:0000313" key="8">
    <source>
        <dbReference type="Proteomes" id="UP001146120"/>
    </source>
</evidence>
<evidence type="ECO:0000256" key="4">
    <source>
        <dbReference type="RuleBase" id="RU003651"/>
    </source>
</evidence>
<accession>A0AAV2ZGE8</accession>
<dbReference type="InterPro" id="IPR027417">
    <property type="entry name" value="P-loop_NTPase"/>
</dbReference>
<proteinExistence type="inferred from homology"/>
<dbReference type="InterPro" id="IPR015415">
    <property type="entry name" value="Spast_Vps4_C"/>
</dbReference>
<comment type="similarity">
    <text evidence="1 4">Belongs to the AAA ATPase family.</text>
</comment>
<evidence type="ECO:0000259" key="6">
    <source>
        <dbReference type="SMART" id="SM00382"/>
    </source>
</evidence>